<proteinExistence type="predicted"/>
<dbReference type="EMBL" id="GGEC01060853">
    <property type="protein sequence ID" value="MBX41337.1"/>
    <property type="molecule type" value="Transcribed_RNA"/>
</dbReference>
<organism evidence="1">
    <name type="scientific">Rhizophora mucronata</name>
    <name type="common">Asiatic mangrove</name>
    <dbReference type="NCBI Taxonomy" id="61149"/>
    <lineage>
        <taxon>Eukaryota</taxon>
        <taxon>Viridiplantae</taxon>
        <taxon>Streptophyta</taxon>
        <taxon>Embryophyta</taxon>
        <taxon>Tracheophyta</taxon>
        <taxon>Spermatophyta</taxon>
        <taxon>Magnoliopsida</taxon>
        <taxon>eudicotyledons</taxon>
        <taxon>Gunneridae</taxon>
        <taxon>Pentapetalae</taxon>
        <taxon>rosids</taxon>
        <taxon>fabids</taxon>
        <taxon>Malpighiales</taxon>
        <taxon>Rhizophoraceae</taxon>
        <taxon>Rhizophora</taxon>
    </lineage>
</organism>
<protein>
    <submittedName>
        <fullName evidence="1">Uncharacterized protein</fullName>
    </submittedName>
</protein>
<accession>A0A2P2NFS2</accession>
<name>A0A2P2NFS2_RHIMU</name>
<dbReference type="PANTHER" id="PTHR33168">
    <property type="entry name" value="STRESS INDUCED PROTEIN-RELATED"/>
    <property type="match status" value="1"/>
</dbReference>
<sequence>MDWCNSGYDRIVTFNAESKTPRWRLLWRRIMREKKKLFHCFSVTATTSRVHFSYDPYDYSQNFDQESMWCDPDNISRSFSARFAVSSRIFNKSELVGC</sequence>
<reference evidence="1" key="1">
    <citation type="submission" date="2018-02" db="EMBL/GenBank/DDBJ databases">
        <title>Rhizophora mucronata_Transcriptome.</title>
        <authorList>
            <person name="Meera S.P."/>
            <person name="Sreeshan A."/>
            <person name="Augustine A."/>
        </authorList>
    </citation>
    <scope>NUCLEOTIDE SEQUENCE</scope>
    <source>
        <tissue evidence="1">Leaf</tissue>
    </source>
</reference>
<evidence type="ECO:0000313" key="1">
    <source>
        <dbReference type="EMBL" id="MBX41337.1"/>
    </source>
</evidence>
<dbReference type="AlphaFoldDB" id="A0A2P2NFS2"/>